<gene>
    <name evidence="2" type="ORF">AGLY_015634</name>
</gene>
<dbReference type="AlphaFoldDB" id="A0A6G0T256"/>
<keyword evidence="1" id="KW-0472">Membrane</keyword>
<reference evidence="2 3" key="1">
    <citation type="submission" date="2019-08" db="EMBL/GenBank/DDBJ databases">
        <title>The genome of the soybean aphid Biotype 1, its phylome, world population structure and adaptation to the North American continent.</title>
        <authorList>
            <person name="Giordano R."/>
            <person name="Donthu R.K."/>
            <person name="Hernandez A.G."/>
            <person name="Wright C.L."/>
            <person name="Zimin A.V."/>
        </authorList>
    </citation>
    <scope>NUCLEOTIDE SEQUENCE [LARGE SCALE GENOMIC DNA]</scope>
    <source>
        <tissue evidence="2">Whole aphids</tissue>
    </source>
</reference>
<organism evidence="2 3">
    <name type="scientific">Aphis glycines</name>
    <name type="common">Soybean aphid</name>
    <dbReference type="NCBI Taxonomy" id="307491"/>
    <lineage>
        <taxon>Eukaryota</taxon>
        <taxon>Metazoa</taxon>
        <taxon>Ecdysozoa</taxon>
        <taxon>Arthropoda</taxon>
        <taxon>Hexapoda</taxon>
        <taxon>Insecta</taxon>
        <taxon>Pterygota</taxon>
        <taxon>Neoptera</taxon>
        <taxon>Paraneoptera</taxon>
        <taxon>Hemiptera</taxon>
        <taxon>Sternorrhyncha</taxon>
        <taxon>Aphidomorpha</taxon>
        <taxon>Aphidoidea</taxon>
        <taxon>Aphididae</taxon>
        <taxon>Aphidini</taxon>
        <taxon>Aphis</taxon>
        <taxon>Aphis</taxon>
    </lineage>
</organism>
<comment type="caution">
    <text evidence="2">The sequence shown here is derived from an EMBL/GenBank/DDBJ whole genome shotgun (WGS) entry which is preliminary data.</text>
</comment>
<keyword evidence="1" id="KW-1133">Transmembrane helix</keyword>
<accession>A0A6G0T256</accession>
<proteinExistence type="predicted"/>
<name>A0A6G0T256_APHGL</name>
<evidence type="ECO:0000256" key="1">
    <source>
        <dbReference type="SAM" id="Phobius"/>
    </source>
</evidence>
<protein>
    <submittedName>
        <fullName evidence="2">Uncharacterized protein</fullName>
    </submittedName>
</protein>
<dbReference type="EMBL" id="VYZN01000074">
    <property type="protein sequence ID" value="KAE9523987.1"/>
    <property type="molecule type" value="Genomic_DNA"/>
</dbReference>
<evidence type="ECO:0000313" key="2">
    <source>
        <dbReference type="EMBL" id="KAE9523987.1"/>
    </source>
</evidence>
<keyword evidence="3" id="KW-1185">Reference proteome</keyword>
<keyword evidence="1" id="KW-0812">Transmembrane</keyword>
<feature type="transmembrane region" description="Helical" evidence="1">
    <location>
        <begin position="212"/>
        <end position="234"/>
    </location>
</feature>
<sequence>MCYIPRQIQCENVMCKHMSLSYTFLNIILAEREKVLPPTPRKVKPRKTLNNFLVFNFKVHGYNKNMQIVIKYQKDKVYKCTYMKNILKSFFIFFKKNYLVFMSLENMCFINLPRIQFYHIGIILKYYFSSYTKMMYFYVLHLFSINLRIQFDCSSFALTHNVLKTLIHCQITFYNFQIQLCKHLFILIVNFNYNNSNPLTLILYFSKKKYKLAFGVQIVLNYTLTFNLNIVAFLRINFKLMFNFMSAFYIEITVYPALGPSLSKIDIPLSRYSSRDNQNDSLSLVTSPNTAPPINTISLRSGGSSIRILSF</sequence>
<evidence type="ECO:0000313" key="3">
    <source>
        <dbReference type="Proteomes" id="UP000475862"/>
    </source>
</evidence>
<dbReference type="Proteomes" id="UP000475862">
    <property type="component" value="Unassembled WGS sequence"/>
</dbReference>